<accession>A0A8J5X8W1</accession>
<feature type="domain" description="Tetratricopeptide repeat protein 5 OB fold" evidence="1">
    <location>
        <begin position="307"/>
        <end position="416"/>
    </location>
</feature>
<dbReference type="Pfam" id="PF16669">
    <property type="entry name" value="TTC5_OB"/>
    <property type="match status" value="1"/>
</dbReference>
<gene>
    <name evidence="2" type="ORF">KFE25_004099</name>
</gene>
<proteinExistence type="predicted"/>
<dbReference type="InterPro" id="IPR032076">
    <property type="entry name" value="TTC5_OB"/>
</dbReference>
<evidence type="ECO:0000313" key="3">
    <source>
        <dbReference type="Proteomes" id="UP000751190"/>
    </source>
</evidence>
<dbReference type="InterPro" id="IPR038645">
    <property type="entry name" value="TTC5_OB_sf"/>
</dbReference>
<dbReference type="OrthoDB" id="423589at2759"/>
<dbReference type="OMA" id="DECKGYE"/>
<dbReference type="SMART" id="SM00028">
    <property type="entry name" value="TPR"/>
    <property type="match status" value="2"/>
</dbReference>
<dbReference type="InterPro" id="IPR019734">
    <property type="entry name" value="TPR_rpt"/>
</dbReference>
<name>A0A8J5X8W1_DIALT</name>
<reference evidence="2" key="1">
    <citation type="submission" date="2021-05" db="EMBL/GenBank/DDBJ databases">
        <title>The genome of the haptophyte Pavlova lutheri (Diacronema luteri, Pavlovales) - a model for lipid biosynthesis in eukaryotic algae.</title>
        <authorList>
            <person name="Hulatt C.J."/>
            <person name="Posewitz M.C."/>
        </authorList>
    </citation>
    <scope>NUCLEOTIDE SEQUENCE</scope>
    <source>
        <strain evidence="2">NIVA-4/92</strain>
    </source>
</reference>
<dbReference type="EMBL" id="JAGTXO010000015">
    <property type="protein sequence ID" value="KAG8463826.1"/>
    <property type="molecule type" value="Genomic_DNA"/>
</dbReference>
<dbReference type="Pfam" id="PF14559">
    <property type="entry name" value="TPR_19"/>
    <property type="match status" value="1"/>
</dbReference>
<protein>
    <recommendedName>
        <fullName evidence="1">Tetratricopeptide repeat protein 5 OB fold domain-containing protein</fullName>
    </recommendedName>
</protein>
<dbReference type="Proteomes" id="UP000751190">
    <property type="component" value="Unassembled WGS sequence"/>
</dbReference>
<dbReference type="Gene3D" id="1.25.40.10">
    <property type="entry name" value="Tetratricopeptide repeat domain"/>
    <property type="match status" value="1"/>
</dbReference>
<evidence type="ECO:0000259" key="1">
    <source>
        <dbReference type="Pfam" id="PF16669"/>
    </source>
</evidence>
<evidence type="ECO:0000313" key="2">
    <source>
        <dbReference type="EMBL" id="KAG8463826.1"/>
    </source>
</evidence>
<organism evidence="2 3">
    <name type="scientific">Diacronema lutheri</name>
    <name type="common">Unicellular marine alga</name>
    <name type="synonym">Monochrysis lutheri</name>
    <dbReference type="NCBI Taxonomy" id="2081491"/>
    <lineage>
        <taxon>Eukaryota</taxon>
        <taxon>Haptista</taxon>
        <taxon>Haptophyta</taxon>
        <taxon>Pavlovophyceae</taxon>
        <taxon>Pavlovales</taxon>
        <taxon>Pavlovaceae</taxon>
        <taxon>Diacronema</taxon>
    </lineage>
</organism>
<dbReference type="SUPFAM" id="SSF48452">
    <property type="entry name" value="TPR-like"/>
    <property type="match status" value="1"/>
</dbReference>
<dbReference type="InterPro" id="IPR011990">
    <property type="entry name" value="TPR-like_helical_dom_sf"/>
</dbReference>
<dbReference type="AlphaFoldDB" id="A0A8J5X8W1"/>
<dbReference type="Gene3D" id="2.40.50.550">
    <property type="match status" value="1"/>
</dbReference>
<sequence>MEEPVGRDEREAEWEAAAAEVDAAYELHDSYSAEHKLLLAQHAARAHALLAALAPASARERAQIALLRGKLLDSSPAYSAEAEALLTRAVKLEPRSIDAWNALAECVWKGGQLELARACLDEALRVRATCGSLCQLSMLLRAMSGSASDGADVPLVLDSLRFAKEAVALDVECGRAWFVLGSACLAAFFAATREVHDLRSALKAYHRAASAARRPQEGCADLHYNRAIVLQYLLEYGQACCAFASAHRLAPELGAGAHRAALLAFARKCAEAVAARGHLPRKRLQQLAAALRAAPDPPPAAVGLHGAQLSGLALGSNDRACVSASVVAELVPAAQTPLCYVCVDRSGDAALLCVYNTVPSAISVLQTVCVLRPDRRALLVPLDGGGELQLDVLVVEEPATQLLVQGAALLPAHVGRARVTSTAAPAPPRASGDSFDR</sequence>
<keyword evidence="3" id="KW-1185">Reference proteome</keyword>
<comment type="caution">
    <text evidence="2">The sequence shown here is derived from an EMBL/GenBank/DDBJ whole genome shotgun (WGS) entry which is preliminary data.</text>
</comment>